<evidence type="ECO:0000256" key="1">
    <source>
        <dbReference type="ARBA" id="ARBA00004651"/>
    </source>
</evidence>
<keyword evidence="2" id="KW-1003">Cell membrane</keyword>
<keyword evidence="5 6" id="KW-0472">Membrane</keyword>
<feature type="transmembrane region" description="Helical" evidence="6">
    <location>
        <begin position="6"/>
        <end position="28"/>
    </location>
</feature>
<evidence type="ECO:0000256" key="6">
    <source>
        <dbReference type="SAM" id="Phobius"/>
    </source>
</evidence>
<organism evidence="7 8">
    <name type="scientific">Saccharopolyspora oryzae</name>
    <dbReference type="NCBI Taxonomy" id="2997343"/>
    <lineage>
        <taxon>Bacteria</taxon>
        <taxon>Bacillati</taxon>
        <taxon>Actinomycetota</taxon>
        <taxon>Actinomycetes</taxon>
        <taxon>Pseudonocardiales</taxon>
        <taxon>Pseudonocardiaceae</taxon>
        <taxon>Saccharopolyspora</taxon>
    </lineage>
</organism>
<dbReference type="Pfam" id="PF01810">
    <property type="entry name" value="LysE"/>
    <property type="match status" value="1"/>
</dbReference>
<keyword evidence="3 6" id="KW-0812">Transmembrane</keyword>
<dbReference type="PANTHER" id="PTHR30086">
    <property type="entry name" value="ARGININE EXPORTER PROTEIN ARGO"/>
    <property type="match status" value="1"/>
</dbReference>
<dbReference type="RefSeq" id="WP_270946967.1">
    <property type="nucleotide sequence ID" value="NZ_JAQGLA010000003.1"/>
</dbReference>
<evidence type="ECO:0000313" key="7">
    <source>
        <dbReference type="EMBL" id="MDA3624397.1"/>
    </source>
</evidence>
<keyword evidence="8" id="KW-1185">Reference proteome</keyword>
<comment type="caution">
    <text evidence="7">The sequence shown here is derived from an EMBL/GenBank/DDBJ whole genome shotgun (WGS) entry which is preliminary data.</text>
</comment>
<evidence type="ECO:0000256" key="3">
    <source>
        <dbReference type="ARBA" id="ARBA00022692"/>
    </source>
</evidence>
<dbReference type="EMBL" id="JAQGLA010000003">
    <property type="protein sequence ID" value="MDA3624397.1"/>
    <property type="molecule type" value="Genomic_DNA"/>
</dbReference>
<sequence length="216" mass="22846">MSTTTFTAFALVAVIGVLTPGLDTMLILRHSLLGGRRAGVATFLGINLGCLVWGTASIAGLTALLTASQLAYDVVRVAGAAYLLWLGGSALWKSLPRNQVAQTEDVPAAPANLTSWTALRSGLTTNLLNPKVGVFYISLLPQFLPAGAAAFTWVRCWWPRTSPSACSGRPRWCGSPAAHERCSSGAGCAHGWTGSRRQSWSVWASSSRSRADRQAS</sequence>
<protein>
    <submittedName>
        <fullName evidence="7">LysE family translocator</fullName>
    </submittedName>
</protein>
<dbReference type="PANTHER" id="PTHR30086:SF20">
    <property type="entry name" value="ARGININE EXPORTER PROTEIN ARGO-RELATED"/>
    <property type="match status" value="1"/>
</dbReference>
<evidence type="ECO:0000313" key="8">
    <source>
        <dbReference type="Proteomes" id="UP001210380"/>
    </source>
</evidence>
<accession>A0ABT4URQ3</accession>
<gene>
    <name evidence="7" type="ORF">OU415_03045</name>
</gene>
<name>A0ABT4URQ3_9PSEU</name>
<feature type="transmembrane region" description="Helical" evidence="6">
    <location>
        <begin position="40"/>
        <end position="64"/>
    </location>
</feature>
<proteinExistence type="predicted"/>
<evidence type="ECO:0000256" key="4">
    <source>
        <dbReference type="ARBA" id="ARBA00022989"/>
    </source>
</evidence>
<evidence type="ECO:0000256" key="2">
    <source>
        <dbReference type="ARBA" id="ARBA00022475"/>
    </source>
</evidence>
<comment type="subcellular location">
    <subcellularLocation>
        <location evidence="1">Cell membrane</location>
        <topology evidence="1">Multi-pass membrane protein</topology>
    </subcellularLocation>
</comment>
<feature type="transmembrane region" description="Helical" evidence="6">
    <location>
        <begin position="70"/>
        <end position="92"/>
    </location>
</feature>
<dbReference type="InterPro" id="IPR001123">
    <property type="entry name" value="LeuE-type"/>
</dbReference>
<reference evidence="7 8" key="1">
    <citation type="submission" date="2022-11" db="EMBL/GenBank/DDBJ databases">
        <title>Draft genome sequence of Saccharopolyspora sp. WRP15-2 isolated from rhizosphere soils of wild rice in Thailand.</title>
        <authorList>
            <person name="Duangmal K."/>
            <person name="Kammanee S."/>
            <person name="Muangham S."/>
        </authorList>
    </citation>
    <scope>NUCLEOTIDE SEQUENCE [LARGE SCALE GENOMIC DNA]</scope>
    <source>
        <strain evidence="7 8">WRP15-2</strain>
    </source>
</reference>
<dbReference type="Proteomes" id="UP001210380">
    <property type="component" value="Unassembled WGS sequence"/>
</dbReference>
<keyword evidence="4 6" id="KW-1133">Transmembrane helix</keyword>
<evidence type="ECO:0000256" key="5">
    <source>
        <dbReference type="ARBA" id="ARBA00023136"/>
    </source>
</evidence>